<protein>
    <submittedName>
        <fullName evidence="2">Os02g0185766 protein</fullName>
    </submittedName>
</protein>
<dbReference type="Proteomes" id="UP000059680">
    <property type="component" value="Chromosome 2"/>
</dbReference>
<proteinExistence type="predicted"/>
<feature type="region of interest" description="Disordered" evidence="1">
    <location>
        <begin position="216"/>
        <end position="297"/>
    </location>
</feature>
<evidence type="ECO:0000256" key="1">
    <source>
        <dbReference type="SAM" id="MobiDB-lite"/>
    </source>
</evidence>
<reference evidence="2 3" key="2">
    <citation type="journal article" date="2013" name="Plant Cell Physiol.">
        <title>Rice Annotation Project Database (RAP-DB): an integrative and interactive database for rice genomics.</title>
        <authorList>
            <person name="Sakai H."/>
            <person name="Lee S.S."/>
            <person name="Tanaka T."/>
            <person name="Numa H."/>
            <person name="Kim J."/>
            <person name="Kawahara Y."/>
            <person name="Wakimoto H."/>
            <person name="Yang C.C."/>
            <person name="Iwamoto M."/>
            <person name="Abe T."/>
            <person name="Yamada Y."/>
            <person name="Muto A."/>
            <person name="Inokuchi H."/>
            <person name="Ikemura T."/>
            <person name="Matsumoto T."/>
            <person name="Sasaki T."/>
            <person name="Itoh T."/>
        </authorList>
    </citation>
    <scope>NUCLEOTIDE SEQUENCE [LARGE SCALE GENOMIC DNA]</scope>
    <source>
        <strain evidence="3">cv. Nipponbare</strain>
    </source>
</reference>
<dbReference type="AlphaFoldDB" id="A0A0P0VFT2"/>
<dbReference type="FunCoup" id="A0A0P0VFT2">
    <property type="interactions" value="16"/>
</dbReference>
<feature type="compositionally biased region" description="Basic and acidic residues" evidence="1">
    <location>
        <begin position="216"/>
        <end position="262"/>
    </location>
</feature>
<reference evidence="2 3" key="3">
    <citation type="journal article" date="2013" name="Rice">
        <title>Improvement of the Oryza sativa Nipponbare reference genome using next generation sequence and optical map data.</title>
        <authorList>
            <person name="Kawahara Y."/>
            <person name="de la Bastide M."/>
            <person name="Hamilton J.P."/>
            <person name="Kanamori H."/>
            <person name="McCombie W.R."/>
            <person name="Ouyang S."/>
            <person name="Schwartz D.C."/>
            <person name="Tanaka T."/>
            <person name="Wu J."/>
            <person name="Zhou S."/>
            <person name="Childs K.L."/>
            <person name="Davidson R.M."/>
            <person name="Lin H."/>
            <person name="Quesada-Ocampo L."/>
            <person name="Vaillancourt B."/>
            <person name="Sakai H."/>
            <person name="Lee S.S."/>
            <person name="Kim J."/>
            <person name="Numa H."/>
            <person name="Itoh T."/>
            <person name="Buell C.R."/>
            <person name="Matsumoto T."/>
        </authorList>
    </citation>
    <scope>NUCLEOTIDE SEQUENCE [LARGE SCALE GENOMIC DNA]</scope>
    <source>
        <strain evidence="3">cv. Nipponbare</strain>
    </source>
</reference>
<dbReference type="PaxDb" id="39947-A0A0P0VFT2"/>
<feature type="compositionally biased region" description="Basic and acidic residues" evidence="1">
    <location>
        <begin position="276"/>
        <end position="286"/>
    </location>
</feature>
<sequence length="297" mass="32798">MSRFQHQRDPATFLVYPDELIHQIILLLLGDVRRRRGHGLPLLLPLAEGAVHQLVGCPVARLAAALRAADGAGEPRRREQVVEAEPGGDLDDLREELEEVLTPLEPLPDHGAHRRVRDDHLDPLGQVHGLSRRRRGDGGDEAAGLLLADAVERADAADAEQLDDADLAELAPQRAVGLEEDALPLRAQLPDGRRPRPRRELDVVRLHDLARRVGGRHDDGRELADPHVHERRRAELPRDVGQRAVDERAAAEEVEAADERQPRRAGRQVQPVPLPARREEHAGEQENHDDDGGGGGE</sequence>
<gene>
    <name evidence="2" type="ordered locus">Os02g0185766</name>
    <name evidence="2" type="ORF">OSNPB_020185766</name>
</gene>
<organism evidence="2 3">
    <name type="scientific">Oryza sativa subsp. japonica</name>
    <name type="common">Rice</name>
    <dbReference type="NCBI Taxonomy" id="39947"/>
    <lineage>
        <taxon>Eukaryota</taxon>
        <taxon>Viridiplantae</taxon>
        <taxon>Streptophyta</taxon>
        <taxon>Embryophyta</taxon>
        <taxon>Tracheophyta</taxon>
        <taxon>Spermatophyta</taxon>
        <taxon>Magnoliopsida</taxon>
        <taxon>Liliopsida</taxon>
        <taxon>Poales</taxon>
        <taxon>Poaceae</taxon>
        <taxon>BOP clade</taxon>
        <taxon>Oryzoideae</taxon>
        <taxon>Oryzeae</taxon>
        <taxon>Oryzinae</taxon>
        <taxon>Oryza</taxon>
        <taxon>Oryza sativa</taxon>
    </lineage>
</organism>
<evidence type="ECO:0000313" key="2">
    <source>
        <dbReference type="EMBL" id="BAS77349.1"/>
    </source>
</evidence>
<dbReference type="EMBL" id="AP014958">
    <property type="protein sequence ID" value="BAS77349.1"/>
    <property type="molecule type" value="Genomic_DNA"/>
</dbReference>
<evidence type="ECO:0000313" key="3">
    <source>
        <dbReference type="Proteomes" id="UP000059680"/>
    </source>
</evidence>
<feature type="non-terminal residue" evidence="2">
    <location>
        <position position="1"/>
    </location>
</feature>
<dbReference type="Gramene" id="Os02t0185766-00">
    <property type="protein sequence ID" value="Os02t0185766-00"/>
    <property type="gene ID" value="Os02g0185766"/>
</dbReference>
<keyword evidence="3" id="KW-1185">Reference proteome</keyword>
<name>A0A0P0VFT2_ORYSJ</name>
<dbReference type="InParanoid" id="A0A0P0VFT2"/>
<reference evidence="3" key="1">
    <citation type="journal article" date="2005" name="Nature">
        <title>The map-based sequence of the rice genome.</title>
        <authorList>
            <consortium name="International rice genome sequencing project (IRGSP)"/>
            <person name="Matsumoto T."/>
            <person name="Wu J."/>
            <person name="Kanamori H."/>
            <person name="Katayose Y."/>
            <person name="Fujisawa M."/>
            <person name="Namiki N."/>
            <person name="Mizuno H."/>
            <person name="Yamamoto K."/>
            <person name="Antonio B.A."/>
            <person name="Baba T."/>
            <person name="Sakata K."/>
            <person name="Nagamura Y."/>
            <person name="Aoki H."/>
            <person name="Arikawa K."/>
            <person name="Arita K."/>
            <person name="Bito T."/>
            <person name="Chiden Y."/>
            <person name="Fujitsuka N."/>
            <person name="Fukunaka R."/>
            <person name="Hamada M."/>
            <person name="Harada C."/>
            <person name="Hayashi A."/>
            <person name="Hijishita S."/>
            <person name="Honda M."/>
            <person name="Hosokawa S."/>
            <person name="Ichikawa Y."/>
            <person name="Idonuma A."/>
            <person name="Iijima M."/>
            <person name="Ikeda M."/>
            <person name="Ikeno M."/>
            <person name="Ito K."/>
            <person name="Ito S."/>
            <person name="Ito T."/>
            <person name="Ito Y."/>
            <person name="Ito Y."/>
            <person name="Iwabuchi A."/>
            <person name="Kamiya K."/>
            <person name="Karasawa W."/>
            <person name="Kurita K."/>
            <person name="Katagiri S."/>
            <person name="Kikuta A."/>
            <person name="Kobayashi H."/>
            <person name="Kobayashi N."/>
            <person name="Machita K."/>
            <person name="Maehara T."/>
            <person name="Masukawa M."/>
            <person name="Mizubayashi T."/>
            <person name="Mukai Y."/>
            <person name="Nagasaki H."/>
            <person name="Nagata Y."/>
            <person name="Naito S."/>
            <person name="Nakashima M."/>
            <person name="Nakama Y."/>
            <person name="Nakamichi Y."/>
            <person name="Nakamura M."/>
            <person name="Meguro A."/>
            <person name="Negishi M."/>
            <person name="Ohta I."/>
            <person name="Ohta T."/>
            <person name="Okamoto M."/>
            <person name="Ono N."/>
            <person name="Saji S."/>
            <person name="Sakaguchi M."/>
            <person name="Sakai K."/>
            <person name="Shibata M."/>
            <person name="Shimokawa T."/>
            <person name="Song J."/>
            <person name="Takazaki Y."/>
            <person name="Terasawa K."/>
            <person name="Tsugane M."/>
            <person name="Tsuji K."/>
            <person name="Ueda S."/>
            <person name="Waki K."/>
            <person name="Yamagata H."/>
            <person name="Yamamoto M."/>
            <person name="Yamamoto S."/>
            <person name="Yamane H."/>
            <person name="Yoshiki S."/>
            <person name="Yoshihara R."/>
            <person name="Yukawa K."/>
            <person name="Zhong H."/>
            <person name="Yano M."/>
            <person name="Yuan Q."/>
            <person name="Ouyang S."/>
            <person name="Liu J."/>
            <person name="Jones K.M."/>
            <person name="Gansberger K."/>
            <person name="Moffat K."/>
            <person name="Hill J."/>
            <person name="Bera J."/>
            <person name="Fadrosh D."/>
            <person name="Jin S."/>
            <person name="Johri S."/>
            <person name="Kim M."/>
            <person name="Overton L."/>
            <person name="Reardon M."/>
            <person name="Tsitrin T."/>
            <person name="Vuong H."/>
            <person name="Weaver B."/>
            <person name="Ciecko A."/>
            <person name="Tallon L."/>
            <person name="Jackson J."/>
            <person name="Pai G."/>
            <person name="Aken S.V."/>
            <person name="Utterback T."/>
            <person name="Reidmuller S."/>
            <person name="Feldblyum T."/>
            <person name="Hsiao J."/>
            <person name="Zismann V."/>
            <person name="Iobst S."/>
            <person name="de Vazeille A.R."/>
            <person name="Buell C.R."/>
            <person name="Ying K."/>
            <person name="Li Y."/>
            <person name="Lu T."/>
            <person name="Huang Y."/>
            <person name="Zhao Q."/>
            <person name="Feng Q."/>
            <person name="Zhang L."/>
            <person name="Zhu J."/>
            <person name="Weng Q."/>
            <person name="Mu J."/>
            <person name="Lu Y."/>
            <person name="Fan D."/>
            <person name="Liu Y."/>
            <person name="Guan J."/>
            <person name="Zhang Y."/>
            <person name="Yu S."/>
            <person name="Liu X."/>
            <person name="Zhang Y."/>
            <person name="Hong G."/>
            <person name="Han B."/>
            <person name="Choisne N."/>
            <person name="Demange N."/>
            <person name="Orjeda G."/>
            <person name="Samain S."/>
            <person name="Cattolico L."/>
            <person name="Pelletier E."/>
            <person name="Couloux A."/>
            <person name="Segurens B."/>
            <person name="Wincker P."/>
            <person name="D'Hont A."/>
            <person name="Scarpelli C."/>
            <person name="Weissenbach J."/>
            <person name="Salanoubat M."/>
            <person name="Quetier F."/>
            <person name="Yu Y."/>
            <person name="Kim H.R."/>
            <person name="Rambo T."/>
            <person name="Currie J."/>
            <person name="Collura K."/>
            <person name="Luo M."/>
            <person name="Yang T."/>
            <person name="Ammiraju J.S.S."/>
            <person name="Engler F."/>
            <person name="Soderlund C."/>
            <person name="Wing R.A."/>
            <person name="Palmer L.E."/>
            <person name="de la Bastide M."/>
            <person name="Spiegel L."/>
            <person name="Nascimento L."/>
            <person name="Zutavern T."/>
            <person name="O'Shaughnessy A."/>
            <person name="Dike S."/>
            <person name="Dedhia N."/>
            <person name="Preston R."/>
            <person name="Balija V."/>
            <person name="McCombie W.R."/>
            <person name="Chow T."/>
            <person name="Chen H."/>
            <person name="Chung M."/>
            <person name="Chen C."/>
            <person name="Shaw J."/>
            <person name="Wu H."/>
            <person name="Hsiao K."/>
            <person name="Chao Y."/>
            <person name="Chu M."/>
            <person name="Cheng C."/>
            <person name="Hour A."/>
            <person name="Lee P."/>
            <person name="Lin S."/>
            <person name="Lin Y."/>
            <person name="Liou J."/>
            <person name="Liu S."/>
            <person name="Hsing Y."/>
            <person name="Raghuvanshi S."/>
            <person name="Mohanty A."/>
            <person name="Bharti A.K."/>
            <person name="Gaur A."/>
            <person name="Gupta V."/>
            <person name="Kumar D."/>
            <person name="Ravi V."/>
            <person name="Vij S."/>
            <person name="Kapur A."/>
            <person name="Khurana P."/>
            <person name="Khurana P."/>
            <person name="Khurana J.P."/>
            <person name="Tyagi A.K."/>
            <person name="Gaikwad K."/>
            <person name="Singh A."/>
            <person name="Dalal V."/>
            <person name="Srivastava S."/>
            <person name="Dixit A."/>
            <person name="Pal A.K."/>
            <person name="Ghazi I.A."/>
            <person name="Yadav M."/>
            <person name="Pandit A."/>
            <person name="Bhargava A."/>
            <person name="Sureshbabu K."/>
            <person name="Batra K."/>
            <person name="Sharma T.R."/>
            <person name="Mohapatra T."/>
            <person name="Singh N.K."/>
            <person name="Messing J."/>
            <person name="Nelson A.B."/>
            <person name="Fuks G."/>
            <person name="Kavchok S."/>
            <person name="Keizer G."/>
            <person name="Linton E."/>
            <person name="Llaca V."/>
            <person name="Song R."/>
            <person name="Tanyolac B."/>
            <person name="Young S."/>
            <person name="Ho-Il K."/>
            <person name="Hahn J.H."/>
            <person name="Sangsakoo G."/>
            <person name="Vanavichit A."/>
            <person name="de Mattos Luiz.A.T."/>
            <person name="Zimmer P.D."/>
            <person name="Malone G."/>
            <person name="Dellagostin O."/>
            <person name="de Oliveira A.C."/>
            <person name="Bevan M."/>
            <person name="Bancroft I."/>
            <person name="Minx P."/>
            <person name="Cordum H."/>
            <person name="Wilson R."/>
            <person name="Cheng Z."/>
            <person name="Jin W."/>
            <person name="Jiang J."/>
            <person name="Leong S.A."/>
            <person name="Iwama H."/>
            <person name="Gojobori T."/>
            <person name="Itoh T."/>
            <person name="Niimura Y."/>
            <person name="Fujii Y."/>
            <person name="Habara T."/>
            <person name="Sakai H."/>
            <person name="Sato Y."/>
            <person name="Wilson G."/>
            <person name="Kumar K."/>
            <person name="McCouch S."/>
            <person name="Juretic N."/>
            <person name="Hoen D."/>
            <person name="Wright S."/>
            <person name="Bruskiewich R."/>
            <person name="Bureau T."/>
            <person name="Miyao A."/>
            <person name="Hirochika H."/>
            <person name="Nishikawa T."/>
            <person name="Kadowaki K."/>
            <person name="Sugiura M."/>
            <person name="Burr B."/>
            <person name="Sasaki T."/>
        </authorList>
    </citation>
    <scope>NUCLEOTIDE SEQUENCE [LARGE SCALE GENOMIC DNA]</scope>
    <source>
        <strain evidence="3">cv. Nipponbare</strain>
    </source>
</reference>
<accession>A0A0P0VFT2</accession>